<dbReference type="Proteomes" id="UP000765160">
    <property type="component" value="Unassembled WGS sequence"/>
</dbReference>
<protein>
    <recommendedName>
        <fullName evidence="3">HEAT repeat domain-containing protein</fullName>
    </recommendedName>
</protein>
<accession>A0ABX1ES16</accession>
<gene>
    <name evidence="1" type="ORF">HB662_01330</name>
</gene>
<keyword evidence="2" id="KW-1185">Reference proteome</keyword>
<name>A0ABX1ES16_9PROT</name>
<reference evidence="1 2" key="1">
    <citation type="submission" date="2020-03" db="EMBL/GenBank/DDBJ databases">
        <title>Roseomonas selenitidurans sp. nov. isolated from soil.</title>
        <authorList>
            <person name="Liu H."/>
        </authorList>
    </citation>
    <scope>NUCLEOTIDE SEQUENCE [LARGE SCALE GENOMIC DNA]</scope>
    <source>
        <strain evidence="1 2">JCM 15073</strain>
    </source>
</reference>
<proteinExistence type="predicted"/>
<dbReference type="EMBL" id="JAAVTX010000001">
    <property type="protein sequence ID" value="NKE43401.1"/>
    <property type="molecule type" value="Genomic_DNA"/>
</dbReference>
<organism evidence="1 2">
    <name type="scientific">Falsiroseomonas frigidaquae</name>
    <dbReference type="NCBI Taxonomy" id="487318"/>
    <lineage>
        <taxon>Bacteria</taxon>
        <taxon>Pseudomonadati</taxon>
        <taxon>Pseudomonadota</taxon>
        <taxon>Alphaproteobacteria</taxon>
        <taxon>Acetobacterales</taxon>
        <taxon>Roseomonadaceae</taxon>
        <taxon>Falsiroseomonas</taxon>
    </lineage>
</organism>
<evidence type="ECO:0008006" key="3">
    <source>
        <dbReference type="Google" id="ProtNLM"/>
    </source>
</evidence>
<evidence type="ECO:0000313" key="2">
    <source>
        <dbReference type="Proteomes" id="UP000765160"/>
    </source>
</evidence>
<dbReference type="RefSeq" id="WP_168046357.1">
    <property type="nucleotide sequence ID" value="NZ_JAAVTX010000001.1"/>
</dbReference>
<comment type="caution">
    <text evidence="1">The sequence shown here is derived from an EMBL/GenBank/DDBJ whole genome shotgun (WGS) entry which is preliminary data.</text>
</comment>
<evidence type="ECO:0000313" key="1">
    <source>
        <dbReference type="EMBL" id="NKE43401.1"/>
    </source>
</evidence>
<sequence>MAGSACAARFDLGSDPARHPEIRASAPVPDCPRRYTALAVLRQLTEGGNAFHAETFLMHAPADPFRPVLAQLRAGDEAGVVERMKEILST</sequence>